<keyword evidence="1" id="KW-0732">Signal</keyword>
<organism evidence="3 4">
    <name type="scientific">Sphingobacterium kitahiroshimense</name>
    <dbReference type="NCBI Taxonomy" id="470446"/>
    <lineage>
        <taxon>Bacteria</taxon>
        <taxon>Pseudomonadati</taxon>
        <taxon>Bacteroidota</taxon>
        <taxon>Sphingobacteriia</taxon>
        <taxon>Sphingobacteriales</taxon>
        <taxon>Sphingobacteriaceae</taxon>
        <taxon>Sphingobacterium</taxon>
    </lineage>
</organism>
<dbReference type="EMBL" id="JBDJNQ010000001">
    <property type="protein sequence ID" value="MEN5376205.1"/>
    <property type="molecule type" value="Genomic_DNA"/>
</dbReference>
<evidence type="ECO:0000259" key="2">
    <source>
        <dbReference type="PROSITE" id="PS51677"/>
    </source>
</evidence>
<name>A0ABV0BN51_9SPHI</name>
<feature type="chain" id="PRO_5046356459" evidence="1">
    <location>
        <begin position="21"/>
        <end position="307"/>
    </location>
</feature>
<dbReference type="PROSITE" id="PS51677">
    <property type="entry name" value="NODB"/>
    <property type="match status" value="1"/>
</dbReference>
<dbReference type="PROSITE" id="PS51257">
    <property type="entry name" value="PROKAR_LIPOPROTEIN"/>
    <property type="match status" value="1"/>
</dbReference>
<dbReference type="InterPro" id="IPR002509">
    <property type="entry name" value="NODB_dom"/>
</dbReference>
<dbReference type="Gene3D" id="3.20.20.370">
    <property type="entry name" value="Glycoside hydrolase/deacetylase"/>
    <property type="match status" value="1"/>
</dbReference>
<sequence>MKKAFNLGLFLGLLSVTSLALQSCNEGGSKKTDSVTIGTVDSIDDIDDLNKDTVEKEIKKDTIAVKGKKSILHHEVDTAKLLTDSVSPRYIYLTFDDGPLNGSQFIDSIATAKNIKINAFLIGKHDRMSKGLHKYYERYMNNPLVDCYNHSYNHANNKFTYFYSNAESAYEDFDKNEKELNLKHKIVRLPGRNIWYFADRKRIDMQSGSSTADLLYQNGYRSMGWDCEWKKGKPSGMPVESVSFIYRQINNRLRNGTSFSKNNVVLLMHDDMFQTRKAQKMLSDLIDSLKLHPNYEFAHMRDYPKQK</sequence>
<evidence type="ECO:0000313" key="3">
    <source>
        <dbReference type="EMBL" id="MEN5376205.1"/>
    </source>
</evidence>
<proteinExistence type="predicted"/>
<dbReference type="SUPFAM" id="SSF88713">
    <property type="entry name" value="Glycoside hydrolase/deacetylase"/>
    <property type="match status" value="1"/>
</dbReference>
<dbReference type="RefSeq" id="WP_132772798.1">
    <property type="nucleotide sequence ID" value="NZ_JAOQNK010000001.1"/>
</dbReference>
<feature type="signal peptide" evidence="1">
    <location>
        <begin position="1"/>
        <end position="20"/>
    </location>
</feature>
<evidence type="ECO:0000313" key="4">
    <source>
        <dbReference type="Proteomes" id="UP001409291"/>
    </source>
</evidence>
<dbReference type="Proteomes" id="UP001409291">
    <property type="component" value="Unassembled WGS sequence"/>
</dbReference>
<dbReference type="Pfam" id="PF01522">
    <property type="entry name" value="Polysacc_deac_1"/>
    <property type="match status" value="1"/>
</dbReference>
<comment type="caution">
    <text evidence="3">The sequence shown here is derived from an EMBL/GenBank/DDBJ whole genome shotgun (WGS) entry which is preliminary data.</text>
</comment>
<keyword evidence="4" id="KW-1185">Reference proteome</keyword>
<reference evidence="3 4" key="1">
    <citation type="submission" date="2024-04" db="EMBL/GenBank/DDBJ databases">
        <title>WGS of bacteria from Torrens River.</title>
        <authorList>
            <person name="Wyrsch E.R."/>
            <person name="Drigo B."/>
        </authorList>
    </citation>
    <scope>NUCLEOTIDE SEQUENCE [LARGE SCALE GENOMIC DNA]</scope>
    <source>
        <strain evidence="3 4">TWI391</strain>
    </source>
</reference>
<protein>
    <submittedName>
        <fullName evidence="3">Polysaccharide deacetylase family protein</fullName>
    </submittedName>
</protein>
<evidence type="ECO:0000256" key="1">
    <source>
        <dbReference type="SAM" id="SignalP"/>
    </source>
</evidence>
<dbReference type="InterPro" id="IPR011330">
    <property type="entry name" value="Glyco_hydro/deAcase_b/a-brl"/>
</dbReference>
<accession>A0ABV0BN51</accession>
<gene>
    <name evidence="3" type="ORF">ABE541_02925</name>
</gene>
<feature type="domain" description="NodB homology" evidence="2">
    <location>
        <begin position="89"/>
        <end position="298"/>
    </location>
</feature>